<evidence type="ECO:0000259" key="1">
    <source>
        <dbReference type="Pfam" id="PF13521"/>
    </source>
</evidence>
<organism evidence="2 3">
    <name type="scientific">Allocatelliglobosispora scoriae</name>
    <dbReference type="NCBI Taxonomy" id="643052"/>
    <lineage>
        <taxon>Bacteria</taxon>
        <taxon>Bacillati</taxon>
        <taxon>Actinomycetota</taxon>
        <taxon>Actinomycetes</taxon>
        <taxon>Micromonosporales</taxon>
        <taxon>Micromonosporaceae</taxon>
        <taxon>Allocatelliglobosispora</taxon>
    </lineage>
</organism>
<sequence length="202" mass="22047">MPMRDCIIVAIEGTHACGKTTLVHALTANYRERGVNVACTGEPARTSPFAEETVIFKRGEFDLPFEVDLFGAQLTTQLRAARHHELLICDKTIMNVAAYADMLLKPEPGTREAAVVGAMTAFCAAWSYTYDAVVYCPDRYDQPNDPFRAKVAHLQDETARAVHNACTSSGAPVLDLPLGLSVAQRVAWVAERVDPLLRGGAR</sequence>
<dbReference type="InterPro" id="IPR027417">
    <property type="entry name" value="P-loop_NTPase"/>
</dbReference>
<dbReference type="SUPFAM" id="SSF52540">
    <property type="entry name" value="P-loop containing nucleoside triphosphate hydrolases"/>
    <property type="match status" value="1"/>
</dbReference>
<dbReference type="Gene3D" id="3.40.50.300">
    <property type="entry name" value="P-loop containing nucleotide triphosphate hydrolases"/>
    <property type="match status" value="1"/>
</dbReference>
<dbReference type="RefSeq" id="WP_184846922.1">
    <property type="nucleotide sequence ID" value="NZ_JACHMN010000003.1"/>
</dbReference>
<feature type="domain" description="NadR/Ttd14 AAA" evidence="1">
    <location>
        <begin position="9"/>
        <end position="178"/>
    </location>
</feature>
<dbReference type="InterPro" id="IPR038727">
    <property type="entry name" value="NadR/Ttd14_AAA_dom"/>
</dbReference>
<comment type="caution">
    <text evidence="2">The sequence shown here is derived from an EMBL/GenBank/DDBJ whole genome shotgun (WGS) entry which is preliminary data.</text>
</comment>
<dbReference type="Pfam" id="PF13521">
    <property type="entry name" value="AAA_28"/>
    <property type="match status" value="1"/>
</dbReference>
<proteinExistence type="predicted"/>
<name>A0A841C2R0_9ACTN</name>
<dbReference type="Proteomes" id="UP000587527">
    <property type="component" value="Unassembled WGS sequence"/>
</dbReference>
<evidence type="ECO:0000313" key="3">
    <source>
        <dbReference type="Proteomes" id="UP000587527"/>
    </source>
</evidence>
<accession>A0A841C2R0</accession>
<protein>
    <submittedName>
        <fullName evidence="2">Putative ATPase</fullName>
    </submittedName>
</protein>
<dbReference type="AlphaFoldDB" id="A0A841C2R0"/>
<evidence type="ECO:0000313" key="2">
    <source>
        <dbReference type="EMBL" id="MBB5874644.1"/>
    </source>
</evidence>
<reference evidence="2 3" key="1">
    <citation type="submission" date="2020-08" db="EMBL/GenBank/DDBJ databases">
        <title>Sequencing the genomes of 1000 actinobacteria strains.</title>
        <authorList>
            <person name="Klenk H.-P."/>
        </authorList>
    </citation>
    <scope>NUCLEOTIDE SEQUENCE [LARGE SCALE GENOMIC DNA]</scope>
    <source>
        <strain evidence="2 3">DSM 45362</strain>
    </source>
</reference>
<gene>
    <name evidence="2" type="ORF">F4553_008078</name>
</gene>
<keyword evidence="3" id="KW-1185">Reference proteome</keyword>
<dbReference type="EMBL" id="JACHMN010000003">
    <property type="protein sequence ID" value="MBB5874644.1"/>
    <property type="molecule type" value="Genomic_DNA"/>
</dbReference>